<proteinExistence type="predicted"/>
<dbReference type="Proteomes" id="UP000254835">
    <property type="component" value="Unassembled WGS sequence"/>
</dbReference>
<organism evidence="4 5">
    <name type="scientific">Yersinia frederiksenii</name>
    <dbReference type="NCBI Taxonomy" id="29484"/>
    <lineage>
        <taxon>Bacteria</taxon>
        <taxon>Pseudomonadati</taxon>
        <taxon>Pseudomonadota</taxon>
        <taxon>Gammaproteobacteria</taxon>
        <taxon>Enterobacterales</taxon>
        <taxon>Yersiniaceae</taxon>
        <taxon>Yersinia</taxon>
    </lineage>
</organism>
<dbReference type="EMBL" id="UHJA01000001">
    <property type="protein sequence ID" value="SUP76987.1"/>
    <property type="molecule type" value="Genomic_DNA"/>
</dbReference>
<keyword evidence="1" id="KW-0472">Membrane</keyword>
<dbReference type="GeneID" id="57906043"/>
<reference evidence="4 5" key="1">
    <citation type="submission" date="2018-06" db="EMBL/GenBank/DDBJ databases">
        <authorList>
            <consortium name="Pathogen Informatics"/>
            <person name="Doyle S."/>
        </authorList>
    </citation>
    <scope>NUCLEOTIDE SEQUENCE [LARGE SCALE GENOMIC DNA]</scope>
    <source>
        <strain evidence="4 5">NCTC11470</strain>
    </source>
</reference>
<accession>A0A380PVJ2</accession>
<dbReference type="Pfam" id="PF18426">
    <property type="entry name" value="Tli4_C"/>
    <property type="match status" value="1"/>
</dbReference>
<dbReference type="InterPro" id="IPR040761">
    <property type="entry name" value="Tli4_N"/>
</dbReference>
<dbReference type="AlphaFoldDB" id="A0A380PVJ2"/>
<evidence type="ECO:0000313" key="5">
    <source>
        <dbReference type="Proteomes" id="UP000254835"/>
    </source>
</evidence>
<name>A0A380PVJ2_YERFR</name>
<dbReference type="InterPro" id="IPR041290">
    <property type="entry name" value="Tli4_C"/>
</dbReference>
<sequence length="367" mass="42012">MKIKNNILIYTLVALVLAGFVLWFMYGKTSSFFKVKLTDKEQVNMDNLLSNLQTRCIGRYLIDLPSSYSNSGNDLIKIKNSKIITNRIYQPAFEQYIRLREQELLATKSTSNIDMPYLKNTYQLPHGLKGIIFERVENPNVDDAFRMLEAYLYSNGVLIKIEIKLTNGMADRYKSDRSSYPTVYTDTTSERMSELNDLLVRIQGRNENVIPTMAGSCIPNAFIADNKSDQESIDTLYKSSNTSQLRFGVSINNYIQENDSLLDRSGEIEHNLLSNDGYILRKGMRKINKLDTEELLAVGKYSSNDNQRYDFILITNEKVGGIKKPVFSLELLNDELTPSPYSQNEIVNFWDAISQTLRVRPGAFLDE</sequence>
<evidence type="ECO:0000313" key="4">
    <source>
        <dbReference type="EMBL" id="SUP76987.1"/>
    </source>
</evidence>
<feature type="domain" description="Tle cognate immunity protein 4 C-terminal" evidence="2">
    <location>
        <begin position="210"/>
        <end position="362"/>
    </location>
</feature>
<feature type="transmembrane region" description="Helical" evidence="1">
    <location>
        <begin position="7"/>
        <end position="26"/>
    </location>
</feature>
<evidence type="ECO:0000259" key="2">
    <source>
        <dbReference type="Pfam" id="PF18426"/>
    </source>
</evidence>
<dbReference type="RefSeq" id="WP_226977645.1">
    <property type="nucleotide sequence ID" value="NZ_CABHYA010000224.1"/>
</dbReference>
<evidence type="ECO:0008006" key="6">
    <source>
        <dbReference type="Google" id="ProtNLM"/>
    </source>
</evidence>
<protein>
    <recommendedName>
        <fullName evidence="6">Tle cognate immunity protein 4 C-terminal domain-containing protein</fullName>
    </recommendedName>
</protein>
<evidence type="ECO:0000259" key="3">
    <source>
        <dbReference type="Pfam" id="PF18443"/>
    </source>
</evidence>
<keyword evidence="1" id="KW-1133">Transmembrane helix</keyword>
<gene>
    <name evidence="4" type="ORF">NCTC11470_02045</name>
</gene>
<feature type="domain" description="Tle cognate immunity protein 4 N-terminal" evidence="3">
    <location>
        <begin position="53"/>
        <end position="205"/>
    </location>
</feature>
<dbReference type="Pfam" id="PF18443">
    <property type="entry name" value="Tli4_N"/>
    <property type="match status" value="1"/>
</dbReference>
<keyword evidence="1" id="KW-0812">Transmembrane</keyword>
<evidence type="ECO:0000256" key="1">
    <source>
        <dbReference type="SAM" id="Phobius"/>
    </source>
</evidence>